<dbReference type="Pfam" id="PF09731">
    <property type="entry name" value="Mitofilin"/>
    <property type="match status" value="1"/>
</dbReference>
<feature type="compositionally biased region" description="Low complexity" evidence="5">
    <location>
        <begin position="164"/>
        <end position="177"/>
    </location>
</feature>
<keyword evidence="8" id="KW-1185">Reference proteome</keyword>
<dbReference type="Gene3D" id="1.10.260.40">
    <property type="entry name" value="lambda repressor-like DNA-binding domains"/>
    <property type="match status" value="1"/>
</dbReference>
<feature type="compositionally biased region" description="Low complexity" evidence="5">
    <location>
        <begin position="110"/>
        <end position="119"/>
    </location>
</feature>
<evidence type="ECO:0000256" key="4">
    <source>
        <dbReference type="ARBA" id="ARBA00023136"/>
    </source>
</evidence>
<feature type="compositionally biased region" description="Gly residues" evidence="5">
    <location>
        <begin position="1"/>
        <end position="12"/>
    </location>
</feature>
<dbReference type="RefSeq" id="WP_167228277.1">
    <property type="nucleotide sequence ID" value="NZ_JAAQPH010000018.1"/>
</dbReference>
<feature type="compositionally biased region" description="Basic and acidic residues" evidence="5">
    <location>
        <begin position="17"/>
        <end position="26"/>
    </location>
</feature>
<reference evidence="7" key="1">
    <citation type="submission" date="2020-03" db="EMBL/GenBank/DDBJ databases">
        <title>Genome of Pelagibius litoralis DSM 21314T.</title>
        <authorList>
            <person name="Wang G."/>
        </authorList>
    </citation>
    <scope>NUCLEOTIDE SEQUENCE</scope>
    <source>
        <strain evidence="7">DSM 21314</strain>
    </source>
</reference>
<comment type="subcellular location">
    <subcellularLocation>
        <location evidence="1">Membrane</location>
    </subcellularLocation>
</comment>
<accession>A0A967F110</accession>
<feature type="region of interest" description="Disordered" evidence="5">
    <location>
        <begin position="1"/>
        <end position="29"/>
    </location>
</feature>
<comment type="caution">
    <text evidence="7">The sequence shown here is derived from an EMBL/GenBank/DDBJ whole genome shotgun (WGS) entry which is preliminary data.</text>
</comment>
<evidence type="ECO:0000256" key="1">
    <source>
        <dbReference type="ARBA" id="ARBA00004370"/>
    </source>
</evidence>
<dbReference type="Proteomes" id="UP000761264">
    <property type="component" value="Unassembled WGS sequence"/>
</dbReference>
<feature type="compositionally biased region" description="Basic and acidic residues" evidence="5">
    <location>
        <begin position="62"/>
        <end position="73"/>
    </location>
</feature>
<feature type="compositionally biased region" description="Basic and acidic residues" evidence="5">
    <location>
        <begin position="128"/>
        <end position="139"/>
    </location>
</feature>
<evidence type="ECO:0000256" key="5">
    <source>
        <dbReference type="SAM" id="MobiDB-lite"/>
    </source>
</evidence>
<organism evidence="7 8">
    <name type="scientific">Pelagibius litoralis</name>
    <dbReference type="NCBI Taxonomy" id="374515"/>
    <lineage>
        <taxon>Bacteria</taxon>
        <taxon>Pseudomonadati</taxon>
        <taxon>Pseudomonadota</taxon>
        <taxon>Alphaproteobacteria</taxon>
        <taxon>Rhodospirillales</taxon>
        <taxon>Rhodovibrionaceae</taxon>
        <taxon>Pelagibius</taxon>
    </lineage>
</organism>
<keyword evidence="3 6" id="KW-1133">Transmembrane helix</keyword>
<dbReference type="AlphaFoldDB" id="A0A967F110"/>
<dbReference type="NCBIfam" id="NF046037">
    <property type="entry name" value="carphisopro"/>
    <property type="match status" value="1"/>
</dbReference>
<dbReference type="EMBL" id="JAAQPH010000018">
    <property type="protein sequence ID" value="NIA71048.1"/>
    <property type="molecule type" value="Genomic_DNA"/>
</dbReference>
<proteinExistence type="predicted"/>
<evidence type="ECO:0008006" key="9">
    <source>
        <dbReference type="Google" id="ProtNLM"/>
    </source>
</evidence>
<evidence type="ECO:0000256" key="2">
    <source>
        <dbReference type="ARBA" id="ARBA00022692"/>
    </source>
</evidence>
<dbReference type="GO" id="GO:0016020">
    <property type="term" value="C:membrane"/>
    <property type="evidence" value="ECO:0007669"/>
    <property type="project" value="UniProtKB-SubCell"/>
</dbReference>
<dbReference type="GO" id="GO:0003677">
    <property type="term" value="F:DNA binding"/>
    <property type="evidence" value="ECO:0007669"/>
    <property type="project" value="InterPro"/>
</dbReference>
<keyword evidence="2 6" id="KW-0812">Transmembrane</keyword>
<evidence type="ECO:0000256" key="3">
    <source>
        <dbReference type="ARBA" id="ARBA00022989"/>
    </source>
</evidence>
<feature type="transmembrane region" description="Helical" evidence="6">
    <location>
        <begin position="187"/>
        <end position="207"/>
    </location>
</feature>
<dbReference type="Gene3D" id="1.10.287.1490">
    <property type="match status" value="1"/>
</dbReference>
<dbReference type="InterPro" id="IPR019133">
    <property type="entry name" value="MIC60"/>
</dbReference>
<protein>
    <recommendedName>
        <fullName evidence="9">Inner membrane protein</fullName>
    </recommendedName>
</protein>
<evidence type="ECO:0000313" key="8">
    <source>
        <dbReference type="Proteomes" id="UP000761264"/>
    </source>
</evidence>
<gene>
    <name evidence="7" type="ORF">HBA54_20825</name>
</gene>
<evidence type="ECO:0000256" key="6">
    <source>
        <dbReference type="SAM" id="Phobius"/>
    </source>
</evidence>
<feature type="compositionally biased region" description="Low complexity" evidence="5">
    <location>
        <begin position="140"/>
        <end position="153"/>
    </location>
</feature>
<dbReference type="InterPro" id="IPR059216">
    <property type="entry name" value="LeuA_carph_isopro_dom"/>
</dbReference>
<evidence type="ECO:0000313" key="7">
    <source>
        <dbReference type="EMBL" id="NIA71048.1"/>
    </source>
</evidence>
<feature type="region of interest" description="Disordered" evidence="5">
    <location>
        <begin position="62"/>
        <end position="177"/>
    </location>
</feature>
<sequence>MAESEGQGGKTAAGGENRGDRNKPAEAKIAPAVAVIEAFGGIRPMAKDLGVAVSTVQGWKERASIPANRHDQIRAAAGKKGLTLDPDVLRASAQPDSAVPPPPVIDAEVQSSAPASASKPPQPGKTSAEPDKKPSEAKSDAGGSMASRAAAAASEKRSSQKQTAADPSSQAAKAKPAAAARRSATPLVGGLVLGVLLAVAIAVATVYSRGYWLPLIDPQSGQQNQAVTDALAGLDGRLADLQASLPPDNSAAVQTLNERLATLEAAVSQGAGQDPETRAAIESLSASLARMTDRLQSIEDGQASIGAPTEALNNRLSSEAARLDELLTAQSELGARLDAAENELAGATASREAAPGSEETLMLLAMLQLRDAIRGTGPYDEPLRMLQNLAADDPALAETIAPLERRAPAGLPGLADLQAAFPDVARRIAAIELGEEGEGWSAGVLRRLSEAVNLRPVGLVEGDQPTAVAARAEVKLNDGDLAGALAELDGLTGAAAEAAADWRSHAEARIAADQAVSRLGALVSERFRLTVGG</sequence>
<keyword evidence="4 6" id="KW-0472">Membrane</keyword>
<dbReference type="InterPro" id="IPR010982">
    <property type="entry name" value="Lambda_DNA-bd_dom_sf"/>
</dbReference>
<name>A0A967F110_9PROT</name>